<evidence type="ECO:0000313" key="3">
    <source>
        <dbReference type="Proteomes" id="UP000053558"/>
    </source>
</evidence>
<sequence>MPIMLSVLADKEGSARRRDKRDSVWAKVFFPVTDIRKDRRQWVPREECQRLYKGVVSVLRTIIGRPSFNDDYRGWLSLVSVDTRKDIVCEGFEQAGYRSRIGHDARMLCPELNSSDLLKGRGKGIWDLYDNIIELDNAGGMENFKNVLMKSEWLKNAYGDGMVFHTTSEISKWCDEFTTCLRIEYFIDFILRTLQIIVSSCHEFTENTPTDSIVAKRLQVKMHDYYPVDYVLFSRSGYPEGFDVSFWDDDDKSDMFFDLLNTLLIEAEKPGLDVIAKCLVDAVDGNDVQSKITREGIIAQLTEEYEVDVRTLLEELEATLVMEGDEERYKGMIIQELHWEDESQGSDDDESDDEDSDNDESCAEVPLPREVSPAKNNPKNRKE</sequence>
<evidence type="ECO:0000256" key="1">
    <source>
        <dbReference type="SAM" id="MobiDB-lite"/>
    </source>
</evidence>
<dbReference type="EMBL" id="JH711573">
    <property type="protein sequence ID" value="EIW87230.1"/>
    <property type="molecule type" value="Genomic_DNA"/>
</dbReference>
<gene>
    <name evidence="2" type="ORF">CONPUDRAFT_161811</name>
</gene>
<feature type="region of interest" description="Disordered" evidence="1">
    <location>
        <begin position="337"/>
        <end position="383"/>
    </location>
</feature>
<dbReference type="OrthoDB" id="432970at2759"/>
<dbReference type="GeneID" id="19204587"/>
<reference evidence="3" key="1">
    <citation type="journal article" date="2012" name="Science">
        <title>The Paleozoic origin of enzymatic lignin decomposition reconstructed from 31 fungal genomes.</title>
        <authorList>
            <person name="Floudas D."/>
            <person name="Binder M."/>
            <person name="Riley R."/>
            <person name="Barry K."/>
            <person name="Blanchette R.A."/>
            <person name="Henrissat B."/>
            <person name="Martinez A.T."/>
            <person name="Otillar R."/>
            <person name="Spatafora J.W."/>
            <person name="Yadav J.S."/>
            <person name="Aerts A."/>
            <person name="Benoit I."/>
            <person name="Boyd A."/>
            <person name="Carlson A."/>
            <person name="Copeland A."/>
            <person name="Coutinho P.M."/>
            <person name="de Vries R.P."/>
            <person name="Ferreira P."/>
            <person name="Findley K."/>
            <person name="Foster B."/>
            <person name="Gaskell J."/>
            <person name="Glotzer D."/>
            <person name="Gorecki P."/>
            <person name="Heitman J."/>
            <person name="Hesse C."/>
            <person name="Hori C."/>
            <person name="Igarashi K."/>
            <person name="Jurgens J.A."/>
            <person name="Kallen N."/>
            <person name="Kersten P."/>
            <person name="Kohler A."/>
            <person name="Kuees U."/>
            <person name="Kumar T.K.A."/>
            <person name="Kuo A."/>
            <person name="LaButti K."/>
            <person name="Larrondo L.F."/>
            <person name="Lindquist E."/>
            <person name="Ling A."/>
            <person name="Lombard V."/>
            <person name="Lucas S."/>
            <person name="Lundell T."/>
            <person name="Martin R."/>
            <person name="McLaughlin D.J."/>
            <person name="Morgenstern I."/>
            <person name="Morin E."/>
            <person name="Murat C."/>
            <person name="Nagy L.G."/>
            <person name="Nolan M."/>
            <person name="Ohm R.A."/>
            <person name="Patyshakuliyeva A."/>
            <person name="Rokas A."/>
            <person name="Ruiz-Duenas F.J."/>
            <person name="Sabat G."/>
            <person name="Salamov A."/>
            <person name="Samejima M."/>
            <person name="Schmutz J."/>
            <person name="Slot J.C."/>
            <person name="St John F."/>
            <person name="Stenlid J."/>
            <person name="Sun H."/>
            <person name="Sun S."/>
            <person name="Syed K."/>
            <person name="Tsang A."/>
            <person name="Wiebenga A."/>
            <person name="Young D."/>
            <person name="Pisabarro A."/>
            <person name="Eastwood D.C."/>
            <person name="Martin F."/>
            <person name="Cullen D."/>
            <person name="Grigoriev I.V."/>
            <person name="Hibbett D.S."/>
        </authorList>
    </citation>
    <scope>NUCLEOTIDE SEQUENCE [LARGE SCALE GENOMIC DNA]</scope>
    <source>
        <strain evidence="3">RWD-64-598 SS2</strain>
    </source>
</reference>
<dbReference type="Proteomes" id="UP000053558">
    <property type="component" value="Unassembled WGS sequence"/>
</dbReference>
<comment type="caution">
    <text evidence="2">The sequence shown here is derived from an EMBL/GenBank/DDBJ whole genome shotgun (WGS) entry which is preliminary data.</text>
</comment>
<feature type="compositionally biased region" description="Acidic residues" evidence="1">
    <location>
        <begin position="342"/>
        <end position="362"/>
    </location>
</feature>
<evidence type="ECO:0000313" key="2">
    <source>
        <dbReference type="EMBL" id="EIW87230.1"/>
    </source>
</evidence>
<dbReference type="RefSeq" id="XP_007763786.1">
    <property type="nucleotide sequence ID" value="XM_007765596.1"/>
</dbReference>
<dbReference type="AlphaFoldDB" id="A0A5M3N707"/>
<accession>A0A5M3N707</accession>
<name>A0A5M3N707_CONPW</name>
<dbReference type="KEGG" id="cput:CONPUDRAFT_161811"/>
<keyword evidence="3" id="KW-1185">Reference proteome</keyword>
<organism evidence="2 3">
    <name type="scientific">Coniophora puteana (strain RWD-64-598)</name>
    <name type="common">Brown rot fungus</name>
    <dbReference type="NCBI Taxonomy" id="741705"/>
    <lineage>
        <taxon>Eukaryota</taxon>
        <taxon>Fungi</taxon>
        <taxon>Dikarya</taxon>
        <taxon>Basidiomycota</taxon>
        <taxon>Agaricomycotina</taxon>
        <taxon>Agaricomycetes</taxon>
        <taxon>Agaricomycetidae</taxon>
        <taxon>Boletales</taxon>
        <taxon>Coniophorineae</taxon>
        <taxon>Coniophoraceae</taxon>
        <taxon>Coniophora</taxon>
    </lineage>
</organism>
<proteinExistence type="predicted"/>
<protein>
    <submittedName>
        <fullName evidence="2">Uncharacterized protein</fullName>
    </submittedName>
</protein>